<feature type="compositionally biased region" description="Basic residues" evidence="2">
    <location>
        <begin position="428"/>
        <end position="438"/>
    </location>
</feature>
<evidence type="ECO:0000259" key="4">
    <source>
        <dbReference type="Pfam" id="PF16787"/>
    </source>
</evidence>
<reference evidence="5 6" key="1">
    <citation type="journal article" date="2011" name="Proc. Natl. Acad. Sci. U.S.A.">
        <title>Comparative genomics of xylose-fermenting fungi for enhanced biofuel production.</title>
        <authorList>
            <person name="Wohlbach D.J."/>
            <person name="Kuo A."/>
            <person name="Sato T.K."/>
            <person name="Potts K.M."/>
            <person name="Salamov A.A."/>
            <person name="LaButti K.M."/>
            <person name="Sun H."/>
            <person name="Clum A."/>
            <person name="Pangilinan J.L."/>
            <person name="Lindquist E.A."/>
            <person name="Lucas S."/>
            <person name="Lapidus A."/>
            <person name="Jin M."/>
            <person name="Gunawan C."/>
            <person name="Balan V."/>
            <person name="Dale B.E."/>
            <person name="Jeffries T.W."/>
            <person name="Zinkel R."/>
            <person name="Barry K.W."/>
            <person name="Grigoriev I.V."/>
            <person name="Gasch A.P."/>
        </authorList>
    </citation>
    <scope>NUCLEOTIDE SEQUENCE [LARGE SCALE GENOMIC DNA]</scope>
    <source>
        <strain evidence="6">ATCC 10573 / BCRC 21748 / CBS 615 / JCM 9827 / NBRC 10315 / NRRL Y-1498 / VKM Y-70</strain>
    </source>
</reference>
<protein>
    <recommendedName>
        <fullName evidence="7">Ndc10 domain-containing protein</fullName>
    </recommendedName>
</protein>
<feature type="coiled-coil region" evidence="1">
    <location>
        <begin position="505"/>
        <end position="543"/>
    </location>
</feature>
<dbReference type="GO" id="GO:0003677">
    <property type="term" value="F:DNA binding"/>
    <property type="evidence" value="ECO:0007669"/>
    <property type="project" value="InterPro"/>
</dbReference>
<organism evidence="6">
    <name type="scientific">Candida tenuis (strain ATCC 10573 / BCRC 21748 / CBS 615 / JCM 9827 / NBRC 10315 / NRRL Y-1498 / VKM Y-70)</name>
    <name type="common">Yeast</name>
    <name type="synonym">Yamadazyma tenuis</name>
    <dbReference type="NCBI Taxonomy" id="590646"/>
    <lineage>
        <taxon>Eukaryota</taxon>
        <taxon>Fungi</taxon>
        <taxon>Dikarya</taxon>
        <taxon>Ascomycota</taxon>
        <taxon>Saccharomycotina</taxon>
        <taxon>Pichiomycetes</taxon>
        <taxon>Debaryomycetaceae</taxon>
        <taxon>Yamadazyma</taxon>
    </lineage>
</organism>
<dbReference type="InterPro" id="IPR031872">
    <property type="entry name" value="NDC10_II"/>
</dbReference>
<feature type="region of interest" description="Disordered" evidence="2">
    <location>
        <begin position="1"/>
        <end position="108"/>
    </location>
</feature>
<dbReference type="STRING" id="590646.G3B4P7"/>
<feature type="compositionally biased region" description="Basic and acidic residues" evidence="2">
    <location>
        <begin position="409"/>
        <end position="418"/>
    </location>
</feature>
<dbReference type="InterPro" id="IPR038279">
    <property type="entry name" value="Ndc10_dom2_sf"/>
</dbReference>
<sequence length="978" mass="108736">MRRKTTVSSVSVSNGKSKQALTGVTKPKIKNRLGRPPKLTVGDNDSNGDDAVSDVDSDSDNDSDSDDDSSSGSSSDDDINYAEANEEFVDEEDDVDDDVEDYYDDDDDYDIAFPESTPRYLLKIYAGLFRVSGNPKFENKAINAMMETALSIALPTKPEERKEIDLSDLSFTKGSDIHSPDVLVIQLKSGRNIEGYRHKLPLPCLIGTIARNLWYRLDFPQGPLAKDNFPNFQDGSYRQIKLLYSQRSDSVRPISEQNMMSLAKFSFDQAFGNMSNSRVSFYVNSLQEFPRLEAAGFKPPETYFIARDQVKPPEQLRKKVFPWLESEWQSFEKYQSTLPPPIRDLSLPKLFYMLDQFRDIILQDMVFLVDQNPECVFYYYEVCYCPEFVAYKKDVLAYCGQTEPVTTEVKSRAPENRPRIRSSANHTPTRKPAHKSTAAKKAYQTQLTLQSVFDSRSSVEDSSTKNSLNNQKITKSPVNRGKQATVSHSDKKVVSQSESKTDWLIQNMQEQNQSLRNDILAIKEQTLQQKQEVEDLKKLTQEKLNAIFVLLSKQPEALSSAYKNTQGANIQATPPTPHWGTQVAGQIGQAAGQIGQVAGQIGQVAGQVGQVTNQLPGQVAQLPGQVAQLPGQVAQLPGQVVTQLPGQVSAQVQAQILGQVPGQVSGQISGQVSGQTSAQTSGVSSASYPGYSLSNAQFPASTTYLTYPYGYQSVAAYYPQQSSVQFQTSPGAYTIAQTAAPTTPVSVQPPSTPAQSTSTSASAKLTLAAPVTSTKTKTKAPPVPSPVIGTEAAFQLPPDSLVRFTQWTSEQPHIQPPKRSKAKRPDYVQRLEFNESLEKASHMPKVAKTLVGYVRQWFLGMEGVPSIVSRDQVFKDAWRQQTAAAETYSSRRKIVDFVESLRKDTGTLFYGWGRFQLAKLIDIHFSKNDIPITDLEDIGSKEKRDLIRKLYKLKAVTPHEMYTNFSFDLKSEFKCKET</sequence>
<dbReference type="Gene3D" id="1.10.443.20">
    <property type="entry name" value="Centromere DNA-binding protein complex CBF3 subunit, domain 2"/>
    <property type="match status" value="1"/>
</dbReference>
<dbReference type="EMBL" id="GL996521">
    <property type="protein sequence ID" value="EGV63997.1"/>
    <property type="molecule type" value="Genomic_DNA"/>
</dbReference>
<evidence type="ECO:0000259" key="3">
    <source>
        <dbReference type="Pfam" id="PF12550"/>
    </source>
</evidence>
<accession>G3B4P7</accession>
<proteinExistence type="predicted"/>
<dbReference type="HOGENOM" id="CLU_304024_0_0_1"/>
<feature type="region of interest" description="Disordered" evidence="2">
    <location>
        <begin position="406"/>
        <end position="440"/>
    </location>
</feature>
<dbReference type="Pfam" id="PF12550">
    <property type="entry name" value="GCR1_C"/>
    <property type="match status" value="1"/>
</dbReference>
<evidence type="ECO:0000313" key="5">
    <source>
        <dbReference type="EMBL" id="EGV63997.1"/>
    </source>
</evidence>
<feature type="compositionally biased region" description="Polar residues" evidence="2">
    <location>
        <begin position="464"/>
        <end position="487"/>
    </location>
</feature>
<evidence type="ECO:0000256" key="2">
    <source>
        <dbReference type="SAM" id="MobiDB-lite"/>
    </source>
</evidence>
<dbReference type="Proteomes" id="UP000000707">
    <property type="component" value="Unassembled WGS sequence"/>
</dbReference>
<feature type="domain" description="Ndc10" evidence="4">
    <location>
        <begin position="283"/>
        <end position="388"/>
    </location>
</feature>
<dbReference type="AlphaFoldDB" id="G3B4P7"/>
<feature type="region of interest" description="Disordered" evidence="2">
    <location>
        <begin position="458"/>
        <end position="498"/>
    </location>
</feature>
<keyword evidence="1" id="KW-0175">Coiled coil</keyword>
<dbReference type="Pfam" id="PF16787">
    <property type="entry name" value="NDC10_II"/>
    <property type="match status" value="1"/>
</dbReference>
<feature type="domain" description="Transcription activator GCR1-like" evidence="3">
    <location>
        <begin position="847"/>
        <end position="906"/>
    </location>
</feature>
<dbReference type="InterPro" id="IPR022210">
    <property type="entry name" value="TF_GCR1-like"/>
</dbReference>
<gene>
    <name evidence="5" type="ORF">CANTEDRAFT_134571</name>
</gene>
<feature type="compositionally biased region" description="Acidic residues" evidence="2">
    <location>
        <begin position="46"/>
        <end position="108"/>
    </location>
</feature>
<name>G3B4P7_CANTC</name>
<evidence type="ECO:0000256" key="1">
    <source>
        <dbReference type="SAM" id="Coils"/>
    </source>
</evidence>
<evidence type="ECO:0000313" key="6">
    <source>
        <dbReference type="Proteomes" id="UP000000707"/>
    </source>
</evidence>
<evidence type="ECO:0008006" key="7">
    <source>
        <dbReference type="Google" id="ProtNLM"/>
    </source>
</evidence>
<dbReference type="OrthoDB" id="5103085at2759"/>
<feature type="region of interest" description="Disordered" evidence="2">
    <location>
        <begin position="742"/>
        <end position="763"/>
    </location>
</feature>
<dbReference type="eggNOG" id="ENOG502R9P3">
    <property type="taxonomic scope" value="Eukaryota"/>
</dbReference>
<keyword evidence="6" id="KW-1185">Reference proteome</keyword>